<name>A0ABD1E0D4_HYPHA</name>
<evidence type="ECO:0000313" key="3">
    <source>
        <dbReference type="Proteomes" id="UP001566132"/>
    </source>
</evidence>
<evidence type="ECO:0000256" key="1">
    <source>
        <dbReference type="SAM" id="MobiDB-lite"/>
    </source>
</evidence>
<sequence>MEQKKRENFDSWMKAIKKQKEQKKSGTCTKPSRLYVYHEQILFLKKVTDLAISHESTNNFNETEPEDVGAEVTTGSAPSQQTDRESNQPAFTPSSTSTKRRKSSFNEVDVKMVRFIDQQINLSKISKEKDDENRHLTFFQSLLPSLSSFDEDETLEFQSGSTLLQNMRPKKRKVANNHNMPSRTLTNYYNNWQYQDYYSQQQPQTNSIVATPMTNLHTAEPSPSTPSSITSLDSIMDLDACNF</sequence>
<feature type="region of interest" description="Disordered" evidence="1">
    <location>
        <begin position="56"/>
        <end position="103"/>
    </location>
</feature>
<reference evidence="2 3" key="1">
    <citation type="submission" date="2024-05" db="EMBL/GenBank/DDBJ databases">
        <title>Genetic variation in Jamaican populations of the coffee berry borer (Hypothenemus hampei).</title>
        <authorList>
            <person name="Errbii M."/>
            <person name="Myrie A."/>
        </authorList>
    </citation>
    <scope>NUCLEOTIDE SEQUENCE [LARGE SCALE GENOMIC DNA]</scope>
    <source>
        <strain evidence="2">JA-Hopewell-2020-01-JO</strain>
        <tissue evidence="2">Whole body</tissue>
    </source>
</reference>
<dbReference type="Proteomes" id="UP001566132">
    <property type="component" value="Unassembled WGS sequence"/>
</dbReference>
<dbReference type="AlphaFoldDB" id="A0ABD1E0D4"/>
<evidence type="ECO:0008006" key="4">
    <source>
        <dbReference type="Google" id="ProtNLM"/>
    </source>
</evidence>
<proteinExistence type="predicted"/>
<protein>
    <recommendedName>
        <fullName evidence="4">BESS domain-containing protein</fullName>
    </recommendedName>
</protein>
<comment type="caution">
    <text evidence="2">The sequence shown here is derived from an EMBL/GenBank/DDBJ whole genome shotgun (WGS) entry which is preliminary data.</text>
</comment>
<accession>A0ABD1E0D4</accession>
<feature type="region of interest" description="Disordered" evidence="1">
    <location>
        <begin position="1"/>
        <end position="30"/>
    </location>
</feature>
<evidence type="ECO:0000313" key="2">
    <source>
        <dbReference type="EMBL" id="KAL1488109.1"/>
    </source>
</evidence>
<gene>
    <name evidence="2" type="ORF">ABEB36_015067</name>
</gene>
<feature type="compositionally biased region" description="Polar residues" evidence="1">
    <location>
        <begin position="73"/>
        <end position="93"/>
    </location>
</feature>
<keyword evidence="3" id="KW-1185">Reference proteome</keyword>
<organism evidence="2 3">
    <name type="scientific">Hypothenemus hampei</name>
    <name type="common">Coffee berry borer</name>
    <dbReference type="NCBI Taxonomy" id="57062"/>
    <lineage>
        <taxon>Eukaryota</taxon>
        <taxon>Metazoa</taxon>
        <taxon>Ecdysozoa</taxon>
        <taxon>Arthropoda</taxon>
        <taxon>Hexapoda</taxon>
        <taxon>Insecta</taxon>
        <taxon>Pterygota</taxon>
        <taxon>Neoptera</taxon>
        <taxon>Endopterygota</taxon>
        <taxon>Coleoptera</taxon>
        <taxon>Polyphaga</taxon>
        <taxon>Cucujiformia</taxon>
        <taxon>Curculionidae</taxon>
        <taxon>Scolytinae</taxon>
        <taxon>Hypothenemus</taxon>
    </lineage>
</organism>
<dbReference type="EMBL" id="JBDJPC010000015">
    <property type="protein sequence ID" value="KAL1488109.1"/>
    <property type="molecule type" value="Genomic_DNA"/>
</dbReference>